<accession>A0A848KZT3</accession>
<keyword evidence="2" id="KW-0413">Isomerase</keyword>
<dbReference type="PANTHER" id="PTHR48100:SF1">
    <property type="entry name" value="HISTIDINE PHOSPHATASE FAMILY PROTEIN-RELATED"/>
    <property type="match status" value="1"/>
</dbReference>
<keyword evidence="4" id="KW-1185">Reference proteome</keyword>
<dbReference type="Proteomes" id="UP000550729">
    <property type="component" value="Unassembled WGS sequence"/>
</dbReference>
<comment type="caution">
    <text evidence="3">The sequence shown here is derived from an EMBL/GenBank/DDBJ whole genome shotgun (WGS) entry which is preliminary data.</text>
</comment>
<protein>
    <submittedName>
        <fullName evidence="3">Histidine phosphatase family protein</fullName>
    </submittedName>
</protein>
<dbReference type="InterPro" id="IPR050275">
    <property type="entry name" value="PGM_Phosphatase"/>
</dbReference>
<keyword evidence="1" id="KW-0324">Glycolysis</keyword>
<name>A0A848KZT3_9ACTN</name>
<gene>
    <name evidence="3" type="ORF">HH308_10845</name>
</gene>
<organism evidence="3 4">
    <name type="scientific">Gordonia asplenii</name>
    <dbReference type="NCBI Taxonomy" id="2725283"/>
    <lineage>
        <taxon>Bacteria</taxon>
        <taxon>Bacillati</taxon>
        <taxon>Actinomycetota</taxon>
        <taxon>Actinomycetes</taxon>
        <taxon>Mycobacteriales</taxon>
        <taxon>Gordoniaceae</taxon>
        <taxon>Gordonia</taxon>
    </lineage>
</organism>
<dbReference type="InterPro" id="IPR013078">
    <property type="entry name" value="His_Pase_superF_clade-1"/>
</dbReference>
<dbReference type="PANTHER" id="PTHR48100">
    <property type="entry name" value="BROAD-SPECIFICITY PHOSPHATASE YOR283W-RELATED"/>
    <property type="match status" value="1"/>
</dbReference>
<dbReference type="SMART" id="SM00855">
    <property type="entry name" value="PGAM"/>
    <property type="match status" value="1"/>
</dbReference>
<dbReference type="EMBL" id="JABBNB010000009">
    <property type="protein sequence ID" value="NMO01711.1"/>
    <property type="molecule type" value="Genomic_DNA"/>
</dbReference>
<evidence type="ECO:0000256" key="2">
    <source>
        <dbReference type="ARBA" id="ARBA00023235"/>
    </source>
</evidence>
<reference evidence="3 4" key="1">
    <citation type="submission" date="2020-04" db="EMBL/GenBank/DDBJ databases">
        <title>Gordonia sp. nov. TBRC 11910.</title>
        <authorList>
            <person name="Suriyachadkun C."/>
        </authorList>
    </citation>
    <scope>NUCLEOTIDE SEQUENCE [LARGE SCALE GENOMIC DNA]</scope>
    <source>
        <strain evidence="3 4">TBRC 11910</strain>
    </source>
</reference>
<dbReference type="SUPFAM" id="SSF53254">
    <property type="entry name" value="Phosphoglycerate mutase-like"/>
    <property type="match status" value="1"/>
</dbReference>
<evidence type="ECO:0000313" key="3">
    <source>
        <dbReference type="EMBL" id="NMO01711.1"/>
    </source>
</evidence>
<dbReference type="InterPro" id="IPR001345">
    <property type="entry name" value="PG/BPGM_mutase_AS"/>
</dbReference>
<dbReference type="RefSeq" id="WP_170194216.1">
    <property type="nucleotide sequence ID" value="NZ_JABBNB010000009.1"/>
</dbReference>
<evidence type="ECO:0000256" key="1">
    <source>
        <dbReference type="ARBA" id="ARBA00023152"/>
    </source>
</evidence>
<dbReference type="InterPro" id="IPR029033">
    <property type="entry name" value="His_PPase_superfam"/>
</dbReference>
<dbReference type="Gene3D" id="3.40.50.1240">
    <property type="entry name" value="Phosphoglycerate mutase-like"/>
    <property type="match status" value="1"/>
</dbReference>
<dbReference type="CDD" id="cd07067">
    <property type="entry name" value="HP_PGM_like"/>
    <property type="match status" value="1"/>
</dbReference>
<dbReference type="GO" id="GO:0016791">
    <property type="term" value="F:phosphatase activity"/>
    <property type="evidence" value="ECO:0007669"/>
    <property type="project" value="TreeGrafter"/>
</dbReference>
<evidence type="ECO:0000313" key="4">
    <source>
        <dbReference type="Proteomes" id="UP000550729"/>
    </source>
</evidence>
<dbReference type="Pfam" id="PF00300">
    <property type="entry name" value="His_Phos_1"/>
    <property type="match status" value="1"/>
</dbReference>
<sequence>MGTIYLVRHGQAQANAYGVNLADDVIADGPIGSLTATGLAQAAVTGKLLANQIPGFTGAISGDLPRQSQTLAGVLGAFDAAPEPQVDTRWNEYELTSVMTSRSAEDYADGKSFQKGIDAALSAWVDGATPSDGSETYAQFAQRVAAAASDAMAQASSGKTLLVVSSAGVIAQWISQLYSIPGQTWPALARTMMNASVTKLIVGASGVNLVSFNEHMHLSDIDGGIATFR</sequence>
<dbReference type="GO" id="GO:0005737">
    <property type="term" value="C:cytoplasm"/>
    <property type="evidence" value="ECO:0007669"/>
    <property type="project" value="TreeGrafter"/>
</dbReference>
<dbReference type="AlphaFoldDB" id="A0A848KZT3"/>
<proteinExistence type="predicted"/>
<dbReference type="PROSITE" id="PS00175">
    <property type="entry name" value="PG_MUTASE"/>
    <property type="match status" value="1"/>
</dbReference>